<evidence type="ECO:0000256" key="8">
    <source>
        <dbReference type="SAM" id="MobiDB-lite"/>
    </source>
</evidence>
<dbReference type="InterPro" id="IPR035892">
    <property type="entry name" value="C2_domain_sf"/>
</dbReference>
<evidence type="ECO:0000259" key="9">
    <source>
        <dbReference type="PROSITE" id="PS50004"/>
    </source>
</evidence>
<dbReference type="PROSITE" id="PS51259">
    <property type="entry name" value="MHD2"/>
    <property type="match status" value="1"/>
</dbReference>
<feature type="domain" description="MHD1" evidence="10">
    <location>
        <begin position="831"/>
        <end position="950"/>
    </location>
</feature>
<evidence type="ECO:0000256" key="6">
    <source>
        <dbReference type="ARBA" id="ARBA00022490"/>
    </source>
</evidence>
<feature type="domain" description="C2" evidence="9">
    <location>
        <begin position="1182"/>
        <end position="1312"/>
    </location>
</feature>
<accession>A0A9P0F6Z3</accession>
<dbReference type="PANTHER" id="PTHR45999">
    <property type="entry name" value="UNC-13-4A, ISOFORM B"/>
    <property type="match status" value="1"/>
</dbReference>
<evidence type="ECO:0000256" key="3">
    <source>
        <dbReference type="ARBA" id="ARBA00004603"/>
    </source>
</evidence>
<feature type="compositionally biased region" description="Low complexity" evidence="8">
    <location>
        <begin position="28"/>
        <end position="41"/>
    </location>
</feature>
<dbReference type="InterPro" id="IPR014772">
    <property type="entry name" value="Munc13_dom-2"/>
</dbReference>
<comment type="subcellular location">
    <subcellularLocation>
        <location evidence="2">Cytoplasm</location>
    </subcellularLocation>
    <subcellularLocation>
        <location evidence="3">Late endosome</location>
    </subcellularLocation>
    <subcellularLocation>
        <location evidence="1">Recycling endosome</location>
    </subcellularLocation>
</comment>
<dbReference type="PROSITE" id="PS50004">
    <property type="entry name" value="C2"/>
    <property type="match status" value="2"/>
</dbReference>
<feature type="domain" description="MHD2" evidence="11">
    <location>
        <begin position="1063"/>
        <end position="1172"/>
    </location>
</feature>
<dbReference type="InterPro" id="IPR014770">
    <property type="entry name" value="Munc13_1"/>
</dbReference>
<dbReference type="InterPro" id="IPR052095">
    <property type="entry name" value="UNC-13_domain"/>
</dbReference>
<comment type="similarity">
    <text evidence="4">Belongs to the unc-13 family.</text>
</comment>
<evidence type="ECO:0000259" key="11">
    <source>
        <dbReference type="PROSITE" id="PS51259"/>
    </source>
</evidence>
<dbReference type="GO" id="GO:0099503">
    <property type="term" value="C:secretory vesicle"/>
    <property type="evidence" value="ECO:0007669"/>
    <property type="project" value="TreeGrafter"/>
</dbReference>
<keyword evidence="7" id="KW-0967">Endosome</keyword>
<proteinExistence type="inferred from homology"/>
<dbReference type="EMBL" id="OU963866">
    <property type="protein sequence ID" value="CAH0390553.1"/>
    <property type="molecule type" value="Genomic_DNA"/>
</dbReference>
<feature type="domain" description="C2" evidence="9">
    <location>
        <begin position="293"/>
        <end position="510"/>
    </location>
</feature>
<evidence type="ECO:0000259" key="10">
    <source>
        <dbReference type="PROSITE" id="PS51258"/>
    </source>
</evidence>
<feature type="compositionally biased region" description="Low complexity" evidence="8">
    <location>
        <begin position="49"/>
        <end position="65"/>
    </location>
</feature>
<organism evidence="12 13">
    <name type="scientific">Bemisia tabaci</name>
    <name type="common">Sweetpotato whitefly</name>
    <name type="synonym">Aleurodes tabaci</name>
    <dbReference type="NCBI Taxonomy" id="7038"/>
    <lineage>
        <taxon>Eukaryota</taxon>
        <taxon>Metazoa</taxon>
        <taxon>Ecdysozoa</taxon>
        <taxon>Arthropoda</taxon>
        <taxon>Hexapoda</taxon>
        <taxon>Insecta</taxon>
        <taxon>Pterygota</taxon>
        <taxon>Neoptera</taxon>
        <taxon>Paraneoptera</taxon>
        <taxon>Hemiptera</taxon>
        <taxon>Sternorrhyncha</taxon>
        <taxon>Aleyrodoidea</taxon>
        <taxon>Aleyrodidae</taxon>
        <taxon>Aleyrodinae</taxon>
        <taxon>Bemisia</taxon>
    </lineage>
</organism>
<keyword evidence="5" id="KW-0268">Exocytosis</keyword>
<evidence type="ECO:0000256" key="2">
    <source>
        <dbReference type="ARBA" id="ARBA00004496"/>
    </source>
</evidence>
<dbReference type="InterPro" id="IPR000008">
    <property type="entry name" value="C2_dom"/>
</dbReference>
<dbReference type="Gene3D" id="2.60.40.150">
    <property type="entry name" value="C2 domain"/>
    <property type="match status" value="2"/>
</dbReference>
<dbReference type="Proteomes" id="UP001152759">
    <property type="component" value="Chromosome 5"/>
</dbReference>
<dbReference type="GO" id="GO:0006887">
    <property type="term" value="P:exocytosis"/>
    <property type="evidence" value="ECO:0007669"/>
    <property type="project" value="UniProtKB-KW"/>
</dbReference>
<feature type="region of interest" description="Disordered" evidence="8">
    <location>
        <begin position="22"/>
        <end position="95"/>
    </location>
</feature>
<protein>
    <recommendedName>
        <fullName evidence="14">BAI1-associated protein 3</fullName>
    </recommendedName>
</protein>
<name>A0A9P0F6Z3_BEMTA</name>
<dbReference type="CDD" id="cd08676">
    <property type="entry name" value="C2A_Munc13-like"/>
    <property type="match status" value="1"/>
</dbReference>
<evidence type="ECO:0000256" key="4">
    <source>
        <dbReference type="ARBA" id="ARBA00005823"/>
    </source>
</evidence>
<dbReference type="PROSITE" id="PS51258">
    <property type="entry name" value="MHD1"/>
    <property type="match status" value="1"/>
</dbReference>
<dbReference type="Pfam" id="PF06292">
    <property type="entry name" value="MUN"/>
    <property type="match status" value="1"/>
</dbReference>
<evidence type="ECO:0000256" key="1">
    <source>
        <dbReference type="ARBA" id="ARBA00004172"/>
    </source>
</evidence>
<dbReference type="CDD" id="cd04009">
    <property type="entry name" value="C2B_Munc13-like"/>
    <property type="match status" value="1"/>
</dbReference>
<evidence type="ECO:0000313" key="12">
    <source>
        <dbReference type="EMBL" id="CAH0390553.1"/>
    </source>
</evidence>
<dbReference type="PANTHER" id="PTHR45999:SF4">
    <property type="entry name" value="UNC-13-4A, ISOFORM B"/>
    <property type="match status" value="1"/>
</dbReference>
<reference evidence="12" key="1">
    <citation type="submission" date="2021-12" db="EMBL/GenBank/DDBJ databases">
        <authorList>
            <person name="King R."/>
        </authorList>
    </citation>
    <scope>NUCLEOTIDE SEQUENCE</scope>
</reference>
<evidence type="ECO:0000256" key="5">
    <source>
        <dbReference type="ARBA" id="ARBA00022483"/>
    </source>
</evidence>
<dbReference type="GO" id="GO:0005770">
    <property type="term" value="C:late endosome"/>
    <property type="evidence" value="ECO:0007669"/>
    <property type="project" value="UniProtKB-SubCell"/>
</dbReference>
<dbReference type="SMART" id="SM00239">
    <property type="entry name" value="C2"/>
    <property type="match status" value="2"/>
</dbReference>
<keyword evidence="6" id="KW-0963">Cytoplasm</keyword>
<keyword evidence="13" id="KW-1185">Reference proteome</keyword>
<dbReference type="Gene3D" id="1.20.58.1100">
    <property type="match status" value="1"/>
</dbReference>
<gene>
    <name evidence="12" type="ORF">BEMITA_LOCUS9262</name>
</gene>
<evidence type="ECO:0000256" key="7">
    <source>
        <dbReference type="ARBA" id="ARBA00022753"/>
    </source>
</evidence>
<dbReference type="Gene3D" id="1.10.357.50">
    <property type="match status" value="1"/>
</dbReference>
<dbReference type="InterPro" id="IPR010439">
    <property type="entry name" value="MUN_dom"/>
</dbReference>
<dbReference type="Pfam" id="PF00168">
    <property type="entry name" value="C2"/>
    <property type="match status" value="3"/>
</dbReference>
<dbReference type="GO" id="GO:0055037">
    <property type="term" value="C:recycling endosome"/>
    <property type="evidence" value="ECO:0007669"/>
    <property type="project" value="UniProtKB-SubCell"/>
</dbReference>
<evidence type="ECO:0008006" key="14">
    <source>
        <dbReference type="Google" id="ProtNLM"/>
    </source>
</evidence>
<evidence type="ECO:0000313" key="13">
    <source>
        <dbReference type="Proteomes" id="UP001152759"/>
    </source>
</evidence>
<dbReference type="SUPFAM" id="SSF49562">
    <property type="entry name" value="C2 domain (Calcium/lipid-binding domain, CaLB)"/>
    <property type="match status" value="2"/>
</dbReference>
<sequence length="1360" mass="154376">MSFFNSLQQYVTSSVANLSLSPKRFSLSKESSSEIPSVGSEEGNGNGSRSGSTGSVNAPPLGFPKVVPPPGTSTPPRRRTLEGPKRTGSFKQASQHRRPLFFCKRRLSWPEVDQQATSGVQETDGQFFEKYTSLIWKLENRRLMAIQDVAEEEKPIPDELVLGVIPPSPRRISSKELEQLYIEVLYTITNKVGASSGPYSYYKEELYQYAQKAFGITNEQHRRYMAIASEEKPPIIVLNVVVIEAENLEAKDANVKRIWRGESTNGAVGLLAGFSDPYCLLGITNHSILSSSSLDASPLETDSNTVLSPLAVTISILGDRIPCPSLGFSDPFCMLGIQPAYPSPQSSPCSPAGPSRSATNCRALSEGGLDPMDNKYEHHDKLRKHHSFRLSFKRKDRREHRDSISAVPAKFIRATSVRPHTLNPRWNEKFRFDIDDVSSDILHLDIWDHDDESSVFDAVSKLNEVRGVKGLGRFFKQIAQSARSGSQDDFLGCVNIPLQDLPSTGREGWYKLEARTQRSNIQGRIRLKLWLSTREDRGTSEEDNWSDLKQQERLYTVFINYEMSKCHNGELWSGELPHVALMILHQHAIQGDVTELQLAAVRWSAFSRSSNLDLKILYDHLSELERMWNSDTLSKEEEDWLAESFNVFLDYSLQLISKHRYLFPPHHRISMNRLQSLLRCLGLLSSTKAFWKCCPFNKQVRGEIISALKKGTLEWYEETYRGVAGHPGDPESKVKSLAKLVTAMLVDLQRGLHHYNSLFESTNGVPYFSSTYKQLEKLMAKDFTKVMEGYIKMLTDLGQEIKAACDQLVQMDVNSEPPKLPLDAQVSTPIFELYLAVQEFASMRENLPDHKSMPVQNFYQWFEPAVDKWLDLAKVMAMQRIHKAMELNKVCSGELIVKHTTSAIDTSACFYQMKEFWRHLAWPDLVGSYGLVMKLLDNICRGAHYYAQLVQKKLHDSGYYEDSGPFRTSDEVCTAVNDLEYVRRGLTVLPDELQIEEILDAVEQTGDTTNRWRDAMYALLDTTINQLEADVLLIITRIGMKMRPSLKKAIFHLAWSPDSLPTYDAITPLLEYLDNHLLSLNSMLLPRNFERVLNNVWEVSLSELDHQMDGNVGDKMAGFYERLYEALDILVDFFHAESKGLPMEILTGEMYKAVKLRLQYNKTDTETLILLYYQDRLREQLMTESTEYGVLSVRAYYHHDSLCVEVLNARDVIPLDPNGFSDPFVIVELLPRSLFPYCSEQLTNVQKKTLNPLFDECFEFSVTLEQCRTDGAMLAFTVMDHDVLTANDFAGEAFLSLGSIPGVTSAGSSDNFHGLKHVELCLMHQKNKNHPVLQALEVRTWDKVAQEFVKKQKPRIAGSS</sequence>